<organism evidence="1 2">
    <name type="scientific">Paraburkholderia kirstenboschensis</name>
    <dbReference type="NCBI Taxonomy" id="1245436"/>
    <lineage>
        <taxon>Bacteria</taxon>
        <taxon>Pseudomonadati</taxon>
        <taxon>Pseudomonadota</taxon>
        <taxon>Betaproteobacteria</taxon>
        <taxon>Burkholderiales</taxon>
        <taxon>Burkholderiaceae</taxon>
        <taxon>Paraburkholderia</taxon>
    </lineage>
</organism>
<accession>A0ABZ0EVS9</accession>
<evidence type="ECO:0000313" key="1">
    <source>
        <dbReference type="EMBL" id="WOD20559.1"/>
    </source>
</evidence>
<name>A0ABZ0EVS9_9BURK</name>
<proteinExistence type="predicted"/>
<dbReference type="Proteomes" id="UP001302652">
    <property type="component" value="Chromosome 1"/>
</dbReference>
<keyword evidence="2" id="KW-1185">Reference proteome</keyword>
<gene>
    <name evidence="1" type="ORF">RW095_30790</name>
</gene>
<dbReference type="RefSeq" id="WP_317022474.1">
    <property type="nucleotide sequence ID" value="NZ_CP136513.1"/>
</dbReference>
<reference evidence="1 2" key="1">
    <citation type="submission" date="2023-10" db="EMBL/GenBank/DDBJ databases">
        <title>Surface-active antibiotics is a multifunctional adaptation for post-fire microbes.</title>
        <authorList>
            <person name="Liu M.D."/>
            <person name="Du Y."/>
            <person name="Koupaei S.K."/>
            <person name="Kim N.R."/>
            <person name="Zhang W."/>
            <person name="Traxler M.F."/>
        </authorList>
    </citation>
    <scope>NUCLEOTIDE SEQUENCE [LARGE SCALE GENOMIC DNA]</scope>
    <source>
        <strain evidence="1 2">F3</strain>
    </source>
</reference>
<protein>
    <submittedName>
        <fullName evidence="1">Uncharacterized protein</fullName>
    </submittedName>
</protein>
<dbReference type="EMBL" id="CP136513">
    <property type="protein sequence ID" value="WOD20559.1"/>
    <property type="molecule type" value="Genomic_DNA"/>
</dbReference>
<evidence type="ECO:0000313" key="2">
    <source>
        <dbReference type="Proteomes" id="UP001302652"/>
    </source>
</evidence>
<sequence length="94" mass="10463">MNDEQMQSAAKAQLERIVVAAGALLRRKPEILSGMAREGKPPEQCEAAFGHEMNFFLTDARRAAMMAGMPQRNIEAALFQFEQRGAKTNDPRVN</sequence>